<dbReference type="EMBL" id="SSOP01000169">
    <property type="protein sequence ID" value="KAB5590445.1"/>
    <property type="molecule type" value="Genomic_DNA"/>
</dbReference>
<keyword evidence="2" id="KW-1185">Reference proteome</keyword>
<comment type="caution">
    <text evidence="1">The sequence shown here is derived from an EMBL/GenBank/DDBJ whole genome shotgun (WGS) entry which is preliminary data.</text>
</comment>
<evidence type="ECO:0000313" key="2">
    <source>
        <dbReference type="Proteomes" id="UP000383932"/>
    </source>
</evidence>
<accession>A0A5N5QFC0</accession>
<gene>
    <name evidence="1" type="ORF">CTheo_6108</name>
</gene>
<dbReference type="OrthoDB" id="9970474at2759"/>
<reference evidence="1 2" key="1">
    <citation type="journal article" date="2019" name="Fungal Biol. Biotechnol.">
        <title>Draft genome sequence of fastidious pathogen Ceratobasidium theobromae, which causes vascular-streak dieback in Theobroma cacao.</title>
        <authorList>
            <person name="Ali S.S."/>
            <person name="Asman A."/>
            <person name="Shao J."/>
            <person name="Firmansyah A.P."/>
            <person name="Susilo A.W."/>
            <person name="Rosmana A."/>
            <person name="McMahon P."/>
            <person name="Junaid M."/>
            <person name="Guest D."/>
            <person name="Kheng T.Y."/>
            <person name="Meinhardt L.W."/>
            <person name="Bailey B.A."/>
        </authorList>
    </citation>
    <scope>NUCLEOTIDE SEQUENCE [LARGE SCALE GENOMIC DNA]</scope>
    <source>
        <strain evidence="1 2">CT2</strain>
    </source>
</reference>
<dbReference type="AlphaFoldDB" id="A0A5N5QFC0"/>
<organism evidence="1 2">
    <name type="scientific">Ceratobasidium theobromae</name>
    <dbReference type="NCBI Taxonomy" id="1582974"/>
    <lineage>
        <taxon>Eukaryota</taxon>
        <taxon>Fungi</taxon>
        <taxon>Dikarya</taxon>
        <taxon>Basidiomycota</taxon>
        <taxon>Agaricomycotina</taxon>
        <taxon>Agaricomycetes</taxon>
        <taxon>Cantharellales</taxon>
        <taxon>Ceratobasidiaceae</taxon>
        <taxon>Ceratobasidium</taxon>
    </lineage>
</organism>
<proteinExistence type="predicted"/>
<evidence type="ECO:0000313" key="1">
    <source>
        <dbReference type="EMBL" id="KAB5590445.1"/>
    </source>
</evidence>
<dbReference type="Proteomes" id="UP000383932">
    <property type="component" value="Unassembled WGS sequence"/>
</dbReference>
<protein>
    <submittedName>
        <fullName evidence="1">Uncharacterized protein</fullName>
    </submittedName>
</protein>
<dbReference type="PANTHER" id="PTHR40518:SF1">
    <property type="entry name" value="ACETOACETATE DECARBOXYLASE"/>
    <property type="match status" value="1"/>
</dbReference>
<dbReference type="PANTHER" id="PTHR40518">
    <property type="entry name" value="ACETOACETATE DECARBOXYLASE"/>
    <property type="match status" value="1"/>
</dbReference>
<name>A0A5N5QFC0_9AGAM</name>
<sequence>MSGDPSSSPVPIPATVPIPEGYTELLPPWTFHGEAWWIFPSTPLPWQAKELPKGALDPLETERLGDLHATYTGGLGTIQLIRYHTTPVGRRNWNTPKHLARFEFTAEIPSDPLSPTVAAVFPALNDTAEPEYATEPVFRVRLVPSHWLPTVPLNLARVPRAVHDPRLFQPPLTSSSVPVVGTDHWCIVETRCSGCARVVYPESALGGGKLGDGVGFPDVKLFSVGLWWPKASNIPIVMGVGVHVLSGAVLV</sequence>